<reference evidence="4" key="1">
    <citation type="submission" date="2017-10" db="EMBL/GenBank/DDBJ databases">
        <authorList>
            <person name="Frank J."/>
        </authorList>
    </citation>
    <scope>NUCLEOTIDE SEQUENCE [LARGE SCALE GENOMIC DNA]</scope>
</reference>
<accession>A0A2C9CKW8</accession>
<dbReference type="PANTHER" id="PTHR43155:SF2">
    <property type="entry name" value="CYCLIC DI-GMP PHOSPHODIESTERASE PA4108"/>
    <property type="match status" value="1"/>
</dbReference>
<evidence type="ECO:0000259" key="1">
    <source>
        <dbReference type="PROSITE" id="PS51832"/>
    </source>
</evidence>
<dbReference type="CDD" id="cd00077">
    <property type="entry name" value="HDc"/>
    <property type="match status" value="2"/>
</dbReference>
<dbReference type="SUPFAM" id="SSF55781">
    <property type="entry name" value="GAF domain-like"/>
    <property type="match status" value="1"/>
</dbReference>
<dbReference type="Pfam" id="PF01590">
    <property type="entry name" value="GAF"/>
    <property type="match status" value="1"/>
</dbReference>
<evidence type="ECO:0000313" key="5">
    <source>
        <dbReference type="Proteomes" id="UP000501926"/>
    </source>
</evidence>
<keyword evidence="4" id="KW-1185">Reference proteome</keyword>
<dbReference type="Proteomes" id="UP000221734">
    <property type="component" value="Chromosome Kuenenia_stuttgartiensis_MBR1"/>
</dbReference>
<dbReference type="Pfam" id="PF01966">
    <property type="entry name" value="HD"/>
    <property type="match status" value="1"/>
</dbReference>
<evidence type="ECO:0000313" key="4">
    <source>
        <dbReference type="Proteomes" id="UP000221734"/>
    </source>
</evidence>
<dbReference type="EMBL" id="LT934425">
    <property type="protein sequence ID" value="SOH05437.1"/>
    <property type="molecule type" value="Genomic_DNA"/>
</dbReference>
<proteinExistence type="predicted"/>
<gene>
    <name evidence="2" type="ORF">KsCSTR_41770</name>
    <name evidence="3" type="ORF">KSMBR1_2958</name>
</gene>
<dbReference type="SUPFAM" id="SSF109604">
    <property type="entry name" value="HD-domain/PDEase-like"/>
    <property type="match status" value="2"/>
</dbReference>
<dbReference type="InterPro" id="IPR006674">
    <property type="entry name" value="HD_domain"/>
</dbReference>
<feature type="domain" description="HD-GYP" evidence="1">
    <location>
        <begin position="214"/>
        <end position="302"/>
    </location>
</feature>
<dbReference type="InterPro" id="IPR029016">
    <property type="entry name" value="GAF-like_dom_sf"/>
</dbReference>
<dbReference type="SMART" id="SM00471">
    <property type="entry name" value="HDc"/>
    <property type="match status" value="1"/>
</dbReference>
<dbReference type="Gene3D" id="3.30.450.40">
    <property type="match status" value="1"/>
</dbReference>
<dbReference type="Pfam" id="PF13487">
    <property type="entry name" value="HD_5"/>
    <property type="match status" value="1"/>
</dbReference>
<dbReference type="InterPro" id="IPR003018">
    <property type="entry name" value="GAF"/>
</dbReference>
<dbReference type="EMBL" id="CP049055">
    <property type="protein sequence ID" value="QII13556.1"/>
    <property type="molecule type" value="Genomic_DNA"/>
</dbReference>
<feature type="domain" description="HD-GYP" evidence="1">
    <location>
        <begin position="327"/>
        <end position="540"/>
    </location>
</feature>
<dbReference type="AlphaFoldDB" id="A0A2C9CKW8"/>
<evidence type="ECO:0000313" key="2">
    <source>
        <dbReference type="EMBL" id="QII13556.1"/>
    </source>
</evidence>
<dbReference type="Gene3D" id="1.10.3210.10">
    <property type="entry name" value="Hypothetical protein af1432"/>
    <property type="match status" value="2"/>
</dbReference>
<protein>
    <recommendedName>
        <fullName evidence="1">HD-GYP domain-containing protein</fullName>
    </recommendedName>
</protein>
<organism evidence="3 4">
    <name type="scientific">Kuenenia stuttgartiensis</name>
    <dbReference type="NCBI Taxonomy" id="174633"/>
    <lineage>
        <taxon>Bacteria</taxon>
        <taxon>Pseudomonadati</taxon>
        <taxon>Planctomycetota</taxon>
        <taxon>Candidatus Brocadiia</taxon>
        <taxon>Candidatus Brocadiales</taxon>
        <taxon>Candidatus Brocadiaceae</taxon>
        <taxon>Candidatus Kuenenia</taxon>
    </lineage>
</organism>
<dbReference type="PROSITE" id="PS51832">
    <property type="entry name" value="HD_GYP"/>
    <property type="match status" value="2"/>
</dbReference>
<reference evidence="2 5" key="3">
    <citation type="submission" date="2020-02" db="EMBL/GenBank/DDBJ databases">
        <title>Newly sequenced genome of strain CSTR1 showed variability in Candidatus Kuenenia stuttgartiensis genomes.</title>
        <authorList>
            <person name="Ding C."/>
            <person name="Adrian L."/>
        </authorList>
    </citation>
    <scope>NUCLEOTIDE SEQUENCE [LARGE SCALE GENOMIC DNA]</scope>
    <source>
        <strain evidence="2 5">CSTR1</strain>
    </source>
</reference>
<sequence>MKIHRTSLCGKKDEKMKFQWSDDLSAGVLKRQIMKLVDIGRALSGERNLDKLLEMIVDEACRFTNADAGTLYTKEGEYLKFKILQNVSMNIRMGGCSGKEITFPPVELKESNVSAYAAIKDVSVNIPDVYDSELFDFTGPKKFDATTKYRTKSMLVVPMKNHENDVIGVLQLINAQERRTGEVIPFSADFENLVHSLASQAAVAFTNAKLIKDMEELFSAFVKVMATAIDEKSPVTGGHIQRVAELTMMMAKAMNAQKEGPFAHVYFNEDQMCELRTAAWMHDIGKVTTPVNVVEKGNKLEAIFDRIHYVELRFDYLIQQTEKVYFQKKAELLEKHAEKNEIENLDEEMLKEVCTLKEMKEFVLQCNRPGEFLENEKTERLKNISQLTYIDANGHEQNYLSEDELKNLSIRKGSITEEERKIMQNHAAMTLKMLKQIPFTKKLKNVPCFAGTHHEYINGKGYPLGMKGDNIPIEGRLIAVADITEALTAADRSYKKAMPLEKVYEILASMAKNEELDKNLVEFLIKEKIYERYLEEKKKKEKKENDVPPGGV</sequence>
<reference evidence="3" key="2">
    <citation type="submission" date="2017-10" db="EMBL/GenBank/DDBJ databases">
        <authorList>
            <person name="Banno H."/>
            <person name="Chua N.-H."/>
        </authorList>
    </citation>
    <scope>NUCLEOTIDE SEQUENCE [LARGE SCALE GENOMIC DNA]</scope>
    <source>
        <strain evidence="3">Kuenenia_mbr1_ru-nijmegen</strain>
    </source>
</reference>
<dbReference type="KEGG" id="kst:KSMBR1_2958"/>
<name>A0A2C9CKW8_KUEST</name>
<dbReference type="InterPro" id="IPR037522">
    <property type="entry name" value="HD_GYP_dom"/>
</dbReference>
<dbReference type="SMART" id="SM00065">
    <property type="entry name" value="GAF"/>
    <property type="match status" value="1"/>
</dbReference>
<dbReference type="Proteomes" id="UP000501926">
    <property type="component" value="Chromosome"/>
</dbReference>
<dbReference type="InterPro" id="IPR003607">
    <property type="entry name" value="HD/PDEase_dom"/>
</dbReference>
<evidence type="ECO:0000313" key="3">
    <source>
        <dbReference type="EMBL" id="SOH05437.1"/>
    </source>
</evidence>
<dbReference type="PANTHER" id="PTHR43155">
    <property type="entry name" value="CYCLIC DI-GMP PHOSPHODIESTERASE PA4108-RELATED"/>
    <property type="match status" value="1"/>
</dbReference>